<accession>A0A2I0KI85</accession>
<dbReference type="PANTHER" id="PTHR33116">
    <property type="entry name" value="REVERSE TRANSCRIPTASE ZINC-BINDING DOMAIN-CONTAINING PROTEIN-RELATED-RELATED"/>
    <property type="match status" value="1"/>
</dbReference>
<dbReference type="AlphaFoldDB" id="A0A2I0KI85"/>
<gene>
    <name evidence="1" type="ORF">CRG98_011489</name>
</gene>
<protein>
    <recommendedName>
        <fullName evidence="3">RNase H type-1 domain-containing protein</fullName>
    </recommendedName>
</protein>
<sequence>MENLINRTITESENKSLIQIPNDKEILMALNSIPSLKASGPNGIPSLFHKHNGETVKPLLLSPIKSFFISGHILREWNNTFICLIPKRQGASTVKDFTPISLCNACYKGRSQWRHQGNPDKQGGPQISHLMFAYDLLILSKATKANIRNVKSILDKFCSWSGQEVNCSKSGIFFSKNTSADTKRNAKAVLGMRKLKEDAQYLGNPMFIKKKRNDSLQFLIDKIKGKLTSWKAKAISWAGRATLINSVINNTPTYSMSLFRLPKSTLSSNYKVTRRFWWGTTKEEGSYYAPKNWDSICQPRLKGGLGFRRAKDSNEAMLSETTWALTKTNNSLADRDIKAKYGNFLNSVNRSSPSPIWKGLQWCEDIIQSNVIPDNSVKDIINFVACPPHTLIDNSLDKTNFSLYAAVTFYQLWNSRNDVLHASKPGDLHQTIKRIKYSYLKHMRRSQSDRILEGSPSALPLQLDPSQEPTGLDWSVINTYASWTNSSSCLSGILQYSCSPPTLSWFKISHEDNSLQAEAHATLLTVTIAAERGLTKIWLRCDALLLVDGILHPRTSPWEIRSLVSYIISILIAFRIGFVLGSQGRITPSLMTWASSAKSQILIRFVSSRDIRTFETMLSLPFFNL</sequence>
<dbReference type="PANTHER" id="PTHR33116:SF86">
    <property type="entry name" value="REVERSE TRANSCRIPTASE DOMAIN-CONTAINING PROTEIN"/>
    <property type="match status" value="1"/>
</dbReference>
<evidence type="ECO:0000313" key="2">
    <source>
        <dbReference type="Proteomes" id="UP000233551"/>
    </source>
</evidence>
<comment type="caution">
    <text evidence="1">The sequence shown here is derived from an EMBL/GenBank/DDBJ whole genome shotgun (WGS) entry which is preliminary data.</text>
</comment>
<keyword evidence="2" id="KW-1185">Reference proteome</keyword>
<proteinExistence type="predicted"/>
<name>A0A2I0KI85_PUNGR</name>
<organism evidence="1 2">
    <name type="scientific">Punica granatum</name>
    <name type="common">Pomegranate</name>
    <dbReference type="NCBI Taxonomy" id="22663"/>
    <lineage>
        <taxon>Eukaryota</taxon>
        <taxon>Viridiplantae</taxon>
        <taxon>Streptophyta</taxon>
        <taxon>Embryophyta</taxon>
        <taxon>Tracheophyta</taxon>
        <taxon>Spermatophyta</taxon>
        <taxon>Magnoliopsida</taxon>
        <taxon>eudicotyledons</taxon>
        <taxon>Gunneridae</taxon>
        <taxon>Pentapetalae</taxon>
        <taxon>rosids</taxon>
        <taxon>malvids</taxon>
        <taxon>Myrtales</taxon>
        <taxon>Lythraceae</taxon>
        <taxon>Punica</taxon>
    </lineage>
</organism>
<reference evidence="1 2" key="1">
    <citation type="submission" date="2017-11" db="EMBL/GenBank/DDBJ databases">
        <title>De-novo sequencing of pomegranate (Punica granatum L.) genome.</title>
        <authorList>
            <person name="Akparov Z."/>
            <person name="Amiraslanov A."/>
            <person name="Hajiyeva S."/>
            <person name="Abbasov M."/>
            <person name="Kaur K."/>
            <person name="Hamwieh A."/>
            <person name="Solovyev V."/>
            <person name="Salamov A."/>
            <person name="Braich B."/>
            <person name="Kosarev P."/>
            <person name="Mahmoud A."/>
            <person name="Hajiyev E."/>
            <person name="Babayeva S."/>
            <person name="Izzatullayeva V."/>
            <person name="Mammadov A."/>
            <person name="Mammadov A."/>
            <person name="Sharifova S."/>
            <person name="Ojaghi J."/>
            <person name="Eynullazada K."/>
            <person name="Bayramov B."/>
            <person name="Abdulazimova A."/>
            <person name="Shahmuradov I."/>
        </authorList>
    </citation>
    <scope>NUCLEOTIDE SEQUENCE [LARGE SCALE GENOMIC DNA]</scope>
    <source>
        <strain evidence="2">cv. AG2017</strain>
        <tissue evidence="1">Leaf</tissue>
    </source>
</reference>
<evidence type="ECO:0008006" key="3">
    <source>
        <dbReference type="Google" id="ProtNLM"/>
    </source>
</evidence>
<dbReference type="STRING" id="22663.A0A2I0KI85"/>
<dbReference type="EMBL" id="PGOL01000571">
    <property type="protein sequence ID" value="PKI67893.1"/>
    <property type="molecule type" value="Genomic_DNA"/>
</dbReference>
<evidence type="ECO:0000313" key="1">
    <source>
        <dbReference type="EMBL" id="PKI67893.1"/>
    </source>
</evidence>
<dbReference type="Proteomes" id="UP000233551">
    <property type="component" value="Unassembled WGS sequence"/>
</dbReference>